<evidence type="ECO:0000313" key="2">
    <source>
        <dbReference type="Proteomes" id="UP001296873"/>
    </source>
</evidence>
<keyword evidence="2" id="KW-1185">Reference proteome</keyword>
<dbReference type="RefSeq" id="WP_200341698.1">
    <property type="nucleotide sequence ID" value="NZ_NRRL01000046.1"/>
</dbReference>
<gene>
    <name evidence="1" type="ORF">CKO28_15110</name>
</gene>
<comment type="caution">
    <text evidence="1">The sequence shown here is derived from an EMBL/GenBank/DDBJ whole genome shotgun (WGS) entry which is preliminary data.</text>
</comment>
<evidence type="ECO:0000313" key="1">
    <source>
        <dbReference type="EMBL" id="MBK1669366.1"/>
    </source>
</evidence>
<sequence length="111" mass="11293">MSDQATLMCASCDVPVQSRVDAPGDADTVFCPECGVEDTLANAAEEANAYVREQESQAVMADLRRVVNGHDAAADDGELKDRADAGKSFRFKVESAAGGAGCGCGSGGCGS</sequence>
<accession>A0ABS1DH80</accession>
<organism evidence="1 2">
    <name type="scientific">Rhodovibrio sodomensis</name>
    <dbReference type="NCBI Taxonomy" id="1088"/>
    <lineage>
        <taxon>Bacteria</taxon>
        <taxon>Pseudomonadati</taxon>
        <taxon>Pseudomonadota</taxon>
        <taxon>Alphaproteobacteria</taxon>
        <taxon>Rhodospirillales</taxon>
        <taxon>Rhodovibrionaceae</taxon>
        <taxon>Rhodovibrio</taxon>
    </lineage>
</organism>
<proteinExistence type="predicted"/>
<dbReference type="Proteomes" id="UP001296873">
    <property type="component" value="Unassembled WGS sequence"/>
</dbReference>
<reference evidence="1 2" key="1">
    <citation type="journal article" date="2020" name="Microorganisms">
        <title>Osmotic Adaptation and Compatible Solute Biosynthesis of Phototrophic Bacteria as Revealed from Genome Analyses.</title>
        <authorList>
            <person name="Imhoff J.F."/>
            <person name="Rahn T."/>
            <person name="Kunzel S."/>
            <person name="Keller A."/>
            <person name="Neulinger S.C."/>
        </authorList>
    </citation>
    <scope>NUCLEOTIDE SEQUENCE [LARGE SCALE GENOMIC DNA]</scope>
    <source>
        <strain evidence="1 2">DSM 9895</strain>
    </source>
</reference>
<name>A0ABS1DH80_9PROT</name>
<evidence type="ECO:0008006" key="3">
    <source>
        <dbReference type="Google" id="ProtNLM"/>
    </source>
</evidence>
<dbReference type="EMBL" id="NRRL01000046">
    <property type="protein sequence ID" value="MBK1669366.1"/>
    <property type="molecule type" value="Genomic_DNA"/>
</dbReference>
<protein>
    <recommendedName>
        <fullName evidence="3">Zinc ribbon domain-containing protein</fullName>
    </recommendedName>
</protein>